<dbReference type="PANTHER" id="PTHR11662:SF399">
    <property type="entry name" value="FI19708P1-RELATED"/>
    <property type="match status" value="1"/>
</dbReference>
<sequence>MAFLGYVNIFLVRNSINLAIVAMVNYTAVNYNVPIIDNTTKPGAIHCEVHSENFTGKNEDGPFVWSQPIQALISTSFLWGYITTNIPGGRLAEVVGTKYLLTGSMLLTSVLTVLVPPAAYLGWQYVVFIRVLMGIALGPSFPSMHPMIAKWIPPTERSTISALVYGGAELGTVSGLLLTGFIIENIGWEAVFYIEGCFGVVWAVFWLLIVHDNPEEHPRISEKEKTYIKTQIAKDAHVSNKVNREAIGCLKTHLPAFLMDYFISLLRCPSLLNHIPALNSFALLKMKSFKTPRIQRGLRTDFRSQWNRFEAEVRAVFQGTLEGKSEKTKCGYLLLWVGEEGRAIFQTVTIEESDEDKIEPLLRKFQTSLDIFGPHQSLCPVCYITNDYLPGLLYPRCF</sequence>
<keyword evidence="8" id="KW-1185">Reference proteome</keyword>
<dbReference type="InterPro" id="IPR036259">
    <property type="entry name" value="MFS_trans_sf"/>
</dbReference>
<feature type="transmembrane region" description="Helical" evidence="5">
    <location>
        <begin position="190"/>
        <end position="210"/>
    </location>
</feature>
<dbReference type="PROSITE" id="PS50850">
    <property type="entry name" value="MFS"/>
    <property type="match status" value="1"/>
</dbReference>
<dbReference type="GO" id="GO:0016020">
    <property type="term" value="C:membrane"/>
    <property type="evidence" value="ECO:0007669"/>
    <property type="project" value="UniProtKB-SubCell"/>
</dbReference>
<organism evidence="7 8">
    <name type="scientific">Artemia franciscana</name>
    <name type="common">Brine shrimp</name>
    <name type="synonym">Artemia sanfranciscana</name>
    <dbReference type="NCBI Taxonomy" id="6661"/>
    <lineage>
        <taxon>Eukaryota</taxon>
        <taxon>Metazoa</taxon>
        <taxon>Ecdysozoa</taxon>
        <taxon>Arthropoda</taxon>
        <taxon>Crustacea</taxon>
        <taxon>Branchiopoda</taxon>
        <taxon>Anostraca</taxon>
        <taxon>Artemiidae</taxon>
        <taxon>Artemia</taxon>
    </lineage>
</organism>
<gene>
    <name evidence="7" type="ORF">QYM36_006797</name>
</gene>
<dbReference type="GO" id="GO:0022857">
    <property type="term" value="F:transmembrane transporter activity"/>
    <property type="evidence" value="ECO:0007669"/>
    <property type="project" value="InterPro"/>
</dbReference>
<evidence type="ECO:0000256" key="3">
    <source>
        <dbReference type="ARBA" id="ARBA00022989"/>
    </source>
</evidence>
<accession>A0AA88L8L6</accession>
<name>A0AA88L8L6_ARTSF</name>
<dbReference type="InterPro" id="IPR050382">
    <property type="entry name" value="MFS_Na/Anion_cotransporter"/>
</dbReference>
<keyword evidence="2 5" id="KW-0812">Transmembrane</keyword>
<evidence type="ECO:0000259" key="6">
    <source>
        <dbReference type="PROSITE" id="PS50850"/>
    </source>
</evidence>
<evidence type="ECO:0000256" key="4">
    <source>
        <dbReference type="ARBA" id="ARBA00023136"/>
    </source>
</evidence>
<dbReference type="InterPro" id="IPR020846">
    <property type="entry name" value="MFS_dom"/>
</dbReference>
<dbReference type="Proteomes" id="UP001187531">
    <property type="component" value="Unassembled WGS sequence"/>
</dbReference>
<evidence type="ECO:0000256" key="5">
    <source>
        <dbReference type="SAM" id="Phobius"/>
    </source>
</evidence>
<dbReference type="InterPro" id="IPR011701">
    <property type="entry name" value="MFS"/>
</dbReference>
<dbReference type="GO" id="GO:0006820">
    <property type="term" value="P:monoatomic anion transport"/>
    <property type="evidence" value="ECO:0007669"/>
    <property type="project" value="TreeGrafter"/>
</dbReference>
<evidence type="ECO:0000313" key="7">
    <source>
        <dbReference type="EMBL" id="KAK2716441.1"/>
    </source>
</evidence>
<dbReference type="EMBL" id="JAVRJZ010000011">
    <property type="protein sequence ID" value="KAK2716441.1"/>
    <property type="molecule type" value="Genomic_DNA"/>
</dbReference>
<feature type="transmembrane region" description="Helical" evidence="5">
    <location>
        <begin position="122"/>
        <end position="141"/>
    </location>
</feature>
<evidence type="ECO:0000256" key="2">
    <source>
        <dbReference type="ARBA" id="ARBA00022692"/>
    </source>
</evidence>
<dbReference type="Gene3D" id="1.20.1250.20">
    <property type="entry name" value="MFS general substrate transporter like domains"/>
    <property type="match status" value="1"/>
</dbReference>
<feature type="transmembrane region" description="Helical" evidence="5">
    <location>
        <begin position="99"/>
        <end position="116"/>
    </location>
</feature>
<dbReference type="AlphaFoldDB" id="A0AA88L8L6"/>
<evidence type="ECO:0000256" key="1">
    <source>
        <dbReference type="ARBA" id="ARBA00004141"/>
    </source>
</evidence>
<evidence type="ECO:0000313" key="8">
    <source>
        <dbReference type="Proteomes" id="UP001187531"/>
    </source>
</evidence>
<comment type="subcellular location">
    <subcellularLocation>
        <location evidence="1">Membrane</location>
        <topology evidence="1">Multi-pass membrane protein</topology>
    </subcellularLocation>
</comment>
<comment type="caution">
    <text evidence="7">The sequence shown here is derived from an EMBL/GenBank/DDBJ whole genome shotgun (WGS) entry which is preliminary data.</text>
</comment>
<keyword evidence="3 5" id="KW-1133">Transmembrane helix</keyword>
<dbReference type="SUPFAM" id="SSF103473">
    <property type="entry name" value="MFS general substrate transporter"/>
    <property type="match status" value="1"/>
</dbReference>
<feature type="domain" description="Major facilitator superfamily (MFS) profile" evidence="6">
    <location>
        <begin position="18"/>
        <end position="398"/>
    </location>
</feature>
<reference evidence="7" key="1">
    <citation type="submission" date="2023-07" db="EMBL/GenBank/DDBJ databases">
        <title>Chromosome-level genome assembly of Artemia franciscana.</title>
        <authorList>
            <person name="Jo E."/>
        </authorList>
    </citation>
    <scope>NUCLEOTIDE SEQUENCE</scope>
    <source>
        <tissue evidence="7">Whole body</tissue>
    </source>
</reference>
<feature type="transmembrane region" description="Helical" evidence="5">
    <location>
        <begin position="162"/>
        <end position="184"/>
    </location>
</feature>
<protein>
    <recommendedName>
        <fullName evidence="6">Major facilitator superfamily (MFS) profile domain-containing protein</fullName>
    </recommendedName>
</protein>
<proteinExistence type="predicted"/>
<dbReference type="PANTHER" id="PTHR11662">
    <property type="entry name" value="SOLUTE CARRIER FAMILY 17"/>
    <property type="match status" value="1"/>
</dbReference>
<dbReference type="Pfam" id="PF07690">
    <property type="entry name" value="MFS_1"/>
    <property type="match status" value="1"/>
</dbReference>
<keyword evidence="4 5" id="KW-0472">Membrane</keyword>